<dbReference type="GO" id="GO:0000287">
    <property type="term" value="F:magnesium ion binding"/>
    <property type="evidence" value="ECO:0007669"/>
    <property type="project" value="UniProtKB-UniRule"/>
</dbReference>
<evidence type="ECO:0000256" key="7">
    <source>
        <dbReference type="ARBA" id="ARBA00023239"/>
    </source>
</evidence>
<comment type="caution">
    <text evidence="8">Lacks conserved residue(s) required for the propagation of feature annotation.</text>
</comment>
<evidence type="ECO:0000256" key="4">
    <source>
        <dbReference type="ARBA" id="ARBA00022842"/>
    </source>
</evidence>
<dbReference type="GO" id="GO:0008616">
    <property type="term" value="P:tRNA queuosine(34) biosynthetic process"/>
    <property type="evidence" value="ECO:0007669"/>
    <property type="project" value="UniProtKB-UniRule"/>
</dbReference>
<keyword evidence="8" id="KW-0671">Queuosine biosynthesis</keyword>
<dbReference type="InterPro" id="IPR058240">
    <property type="entry name" value="rSAM_sf"/>
</dbReference>
<dbReference type="InterPro" id="IPR007197">
    <property type="entry name" value="rSAM"/>
</dbReference>
<evidence type="ECO:0000256" key="1">
    <source>
        <dbReference type="ARBA" id="ARBA00022485"/>
    </source>
</evidence>
<comment type="pathway">
    <text evidence="8">Purine metabolism; 7-cyano-7-deazaguanine biosynthesis.</text>
</comment>
<comment type="similarity">
    <text evidence="8">Belongs to the radical SAM superfamily. 7-carboxy-7-deazaguanine synthase family.</text>
</comment>
<sequence length="230" mass="25509">MSEGNATVASTTSAPATAERLRITEIFHSIQGEADAIGWRTVFVRLTGCPLRCVWCDTEYSFYGGGWRDIDDILAEVASHGARHVCVTGGEPLAQKRCLILLQRLCDAGYDVSLETSGALDVAAVDPRVRKVMDLKAPGSGESARNLWSNLQHLLPHDQVKFVLASRADYEWAREAVAGHAIDRRCMVLFSPVHGKVNPRELAEWIIEDKLPVRFQLQLHKLLWNDAPGH</sequence>
<comment type="catalytic activity">
    <reaction evidence="8">
        <text>6-carboxy-5,6,7,8-tetrahydropterin + H(+) = 7-carboxy-7-carbaguanine + NH4(+)</text>
        <dbReference type="Rhea" id="RHEA:27974"/>
        <dbReference type="ChEBI" id="CHEBI:15378"/>
        <dbReference type="ChEBI" id="CHEBI:28938"/>
        <dbReference type="ChEBI" id="CHEBI:61032"/>
        <dbReference type="ChEBI" id="CHEBI:61036"/>
        <dbReference type="EC" id="4.3.99.3"/>
    </reaction>
</comment>
<dbReference type="Gene3D" id="3.20.20.70">
    <property type="entry name" value="Aldolase class I"/>
    <property type="match status" value="1"/>
</dbReference>
<feature type="binding site" evidence="8">
    <location>
        <position position="45"/>
    </location>
    <ligand>
        <name>substrate</name>
    </ligand>
</feature>
<comment type="function">
    <text evidence="8">Catalyzes the complex heterocyclic radical-mediated conversion of 6-carboxy-5,6,7,8-tetrahydropterin (CPH4) to 7-carboxy-7-deazaguanine (CDG), a step common to the biosynthetic pathways of all 7-deazapurine-containing compounds.</text>
</comment>
<protein>
    <recommendedName>
        <fullName evidence="8">7-carboxy-7-deazaguanine synthase</fullName>
        <shortName evidence="8">CDG synthase</shortName>
        <ecNumber evidence="8">4.3.99.3</ecNumber>
    </recommendedName>
    <alternativeName>
        <fullName evidence="8">Queuosine biosynthesis protein QueE</fullName>
    </alternativeName>
</protein>
<evidence type="ECO:0000313" key="11">
    <source>
        <dbReference type="Proteomes" id="UP000199477"/>
    </source>
</evidence>
<dbReference type="SFLD" id="SFLDS00029">
    <property type="entry name" value="Radical_SAM"/>
    <property type="match status" value="1"/>
</dbReference>
<gene>
    <name evidence="8" type="primary">queE</name>
    <name evidence="10" type="ORF">SAMN02799615_02247</name>
</gene>
<comment type="cofactor">
    <cofactor evidence="8">
        <name>Mg(2+)</name>
        <dbReference type="ChEBI" id="CHEBI:18420"/>
    </cofactor>
</comment>
<keyword evidence="11" id="KW-1185">Reference proteome</keyword>
<feature type="binding site" evidence="8">
    <location>
        <position position="49"/>
    </location>
    <ligand>
        <name>[4Fe-4S] cluster</name>
        <dbReference type="ChEBI" id="CHEBI:49883"/>
        <note>4Fe-4S-S-AdoMet</note>
    </ligand>
</feature>
<feature type="binding site" evidence="8">
    <location>
        <position position="90"/>
    </location>
    <ligand>
        <name>S-adenosyl-L-methionine</name>
        <dbReference type="ChEBI" id="CHEBI:59789"/>
    </ligand>
</feature>
<comment type="cofactor">
    <cofactor evidence="8">
        <name>[4Fe-4S] cluster</name>
        <dbReference type="ChEBI" id="CHEBI:49883"/>
    </cofactor>
    <text evidence="8">Binds 1 [4Fe-4S] cluster. The cluster is coordinated with 3 cysteines and an exchangeable S-adenosyl-L-methionine.</text>
</comment>
<comment type="subunit">
    <text evidence="8">Homodimer.</text>
</comment>
<dbReference type="InterPro" id="IPR027621">
    <property type="entry name" value="rSAM_QueE_gams"/>
</dbReference>
<dbReference type="GO" id="GO:0051539">
    <property type="term" value="F:4 iron, 4 sulfur cluster binding"/>
    <property type="evidence" value="ECO:0007669"/>
    <property type="project" value="UniProtKB-UniRule"/>
</dbReference>
<keyword evidence="3 8" id="KW-0479">Metal-binding</keyword>
<dbReference type="EC" id="4.3.99.3" evidence="8"/>
<keyword evidence="5 8" id="KW-0408">Iron</keyword>
<dbReference type="GO" id="GO:0016840">
    <property type="term" value="F:carbon-nitrogen lyase activity"/>
    <property type="evidence" value="ECO:0007669"/>
    <property type="project" value="UniProtKB-UniRule"/>
</dbReference>
<feature type="binding site" evidence="8">
    <location>
        <position position="58"/>
    </location>
    <ligand>
        <name>Mg(2+)</name>
        <dbReference type="ChEBI" id="CHEBI:18420"/>
    </ligand>
</feature>
<comment type="cofactor">
    <cofactor evidence="8">
        <name>S-adenosyl-L-methionine</name>
        <dbReference type="ChEBI" id="CHEBI:59789"/>
    </cofactor>
    <text evidence="8">Binds 1 S-adenosyl-L-methionine per subunit.</text>
</comment>
<organism evidence="10 11">
    <name type="scientific">Dyella marensis</name>
    <dbReference type="NCBI Taxonomy" id="500610"/>
    <lineage>
        <taxon>Bacteria</taxon>
        <taxon>Pseudomonadati</taxon>
        <taxon>Pseudomonadota</taxon>
        <taxon>Gammaproteobacteria</taxon>
        <taxon>Lysobacterales</taxon>
        <taxon>Rhodanobacteraceae</taxon>
        <taxon>Dyella</taxon>
    </lineage>
</organism>
<dbReference type="AlphaFoldDB" id="A0A1I2FCK6"/>
<dbReference type="Pfam" id="PF04055">
    <property type="entry name" value="Radical_SAM"/>
    <property type="match status" value="1"/>
</dbReference>
<reference evidence="11" key="1">
    <citation type="submission" date="2016-10" db="EMBL/GenBank/DDBJ databases">
        <authorList>
            <person name="Varghese N."/>
            <person name="Submissions S."/>
        </authorList>
    </citation>
    <scope>NUCLEOTIDE SEQUENCE [LARGE SCALE GENOMIC DNA]</scope>
    <source>
        <strain evidence="11">UNC178MFTsu3.1</strain>
    </source>
</reference>
<dbReference type="InterPro" id="IPR024924">
    <property type="entry name" value="7-CO-7-deazaguanine_synth-like"/>
</dbReference>
<feature type="binding site" evidence="8">
    <location>
        <position position="88"/>
    </location>
    <ligand>
        <name>substrate</name>
    </ligand>
</feature>
<feature type="binding site" evidence="8">
    <location>
        <begin position="55"/>
        <end position="57"/>
    </location>
    <ligand>
        <name>S-adenosyl-L-methionine</name>
        <dbReference type="ChEBI" id="CHEBI:59789"/>
    </ligand>
</feature>
<dbReference type="UniPathway" id="UPA00391"/>
<dbReference type="SUPFAM" id="SSF102114">
    <property type="entry name" value="Radical SAM enzymes"/>
    <property type="match status" value="1"/>
</dbReference>
<dbReference type="PIRSF" id="PIRSF000370">
    <property type="entry name" value="QueE"/>
    <property type="match status" value="1"/>
</dbReference>
<feature type="domain" description="Radical SAM core" evidence="9">
    <location>
        <begin position="36"/>
        <end position="226"/>
    </location>
</feature>
<dbReference type="STRING" id="500610.SAMN02799615_02247"/>
<keyword evidence="6 8" id="KW-0411">Iron-sulfur</keyword>
<dbReference type="NCBIfam" id="TIGR04349">
    <property type="entry name" value="rSAM_QueE_gams"/>
    <property type="match status" value="1"/>
</dbReference>
<dbReference type="Proteomes" id="UP000199477">
    <property type="component" value="Unassembled WGS sequence"/>
</dbReference>
<evidence type="ECO:0000256" key="2">
    <source>
        <dbReference type="ARBA" id="ARBA00022691"/>
    </source>
</evidence>
<dbReference type="GO" id="GO:1904047">
    <property type="term" value="F:S-adenosyl-L-methionine binding"/>
    <property type="evidence" value="ECO:0007669"/>
    <property type="project" value="UniProtKB-UniRule"/>
</dbReference>
<keyword evidence="1 8" id="KW-0004">4Fe-4S</keyword>
<feature type="binding site" evidence="8">
    <location>
        <begin position="30"/>
        <end position="32"/>
    </location>
    <ligand>
        <name>substrate</name>
    </ligand>
</feature>
<dbReference type="RefSeq" id="WP_026633620.1">
    <property type="nucleotide sequence ID" value="NZ_FONH01000006.1"/>
</dbReference>
<dbReference type="HAMAP" id="MF_00917">
    <property type="entry name" value="QueE"/>
    <property type="match status" value="1"/>
</dbReference>
<evidence type="ECO:0000259" key="9">
    <source>
        <dbReference type="PROSITE" id="PS51918"/>
    </source>
</evidence>
<name>A0A1I2FCK6_9GAMM</name>
<dbReference type="PROSITE" id="PS51918">
    <property type="entry name" value="RADICAL_SAM"/>
    <property type="match status" value="1"/>
</dbReference>
<dbReference type="PANTHER" id="PTHR42836:SF1">
    <property type="entry name" value="7-CARBOXY-7-DEAZAGUANINE SYNTHASE"/>
    <property type="match status" value="1"/>
</dbReference>
<dbReference type="InterPro" id="IPR013785">
    <property type="entry name" value="Aldolase_TIM"/>
</dbReference>
<keyword evidence="2 8" id="KW-0949">S-adenosyl-L-methionine</keyword>
<evidence type="ECO:0000256" key="5">
    <source>
        <dbReference type="ARBA" id="ARBA00023004"/>
    </source>
</evidence>
<feature type="binding site" evidence="8">
    <location>
        <position position="56"/>
    </location>
    <ligand>
        <name>[4Fe-4S] cluster</name>
        <dbReference type="ChEBI" id="CHEBI:49883"/>
        <note>4Fe-4S-S-AdoMet</note>
    </ligand>
</feature>
<dbReference type="EMBL" id="FONH01000006">
    <property type="protein sequence ID" value="SFF03112.1"/>
    <property type="molecule type" value="Genomic_DNA"/>
</dbReference>
<evidence type="ECO:0000313" key="10">
    <source>
        <dbReference type="EMBL" id="SFF03112.1"/>
    </source>
</evidence>
<keyword evidence="7 8" id="KW-0456">Lyase</keyword>
<evidence type="ECO:0000256" key="6">
    <source>
        <dbReference type="ARBA" id="ARBA00023014"/>
    </source>
</evidence>
<evidence type="ECO:0000256" key="8">
    <source>
        <dbReference type="HAMAP-Rule" id="MF_00917"/>
    </source>
</evidence>
<dbReference type="CDD" id="cd01335">
    <property type="entry name" value="Radical_SAM"/>
    <property type="match status" value="1"/>
</dbReference>
<keyword evidence="4 8" id="KW-0460">Magnesium</keyword>
<accession>A0A1I2FCK6</accession>
<evidence type="ECO:0000256" key="3">
    <source>
        <dbReference type="ARBA" id="ARBA00022723"/>
    </source>
</evidence>
<proteinExistence type="inferred from homology"/>
<feature type="binding site" evidence="8">
    <location>
        <position position="53"/>
    </location>
    <ligand>
        <name>[4Fe-4S] cluster</name>
        <dbReference type="ChEBI" id="CHEBI:49883"/>
        <note>4Fe-4S-S-AdoMet</note>
    </ligand>
</feature>
<dbReference type="PANTHER" id="PTHR42836">
    <property type="entry name" value="7-CARBOXY-7-DEAZAGUANINE SYNTHASE"/>
    <property type="match status" value="1"/>
</dbReference>